<reference evidence="1 2" key="1">
    <citation type="submission" date="2017-03" db="EMBL/GenBank/DDBJ databases">
        <authorList>
            <person name="Afonso C.L."/>
            <person name="Miller P.J."/>
            <person name="Scott M.A."/>
            <person name="Spackman E."/>
            <person name="Goraichik I."/>
            <person name="Dimitrov K.M."/>
            <person name="Suarez D.L."/>
            <person name="Swayne D.E."/>
        </authorList>
    </citation>
    <scope>NUCLEOTIDE SEQUENCE [LARGE SCALE GENOMIC DNA]</scope>
    <source>
        <strain evidence="1 2">CECT 7450</strain>
    </source>
</reference>
<dbReference type="OrthoDB" id="7392270at2"/>
<keyword evidence="2" id="KW-1185">Reference proteome</keyword>
<proteinExistence type="predicted"/>
<accession>A0A1X7A7J7</accession>
<name>A0A1X7A7J7_9RHOB</name>
<dbReference type="Proteomes" id="UP000193061">
    <property type="component" value="Unassembled WGS sequence"/>
</dbReference>
<evidence type="ECO:0000313" key="2">
    <source>
        <dbReference type="Proteomes" id="UP000193061"/>
    </source>
</evidence>
<sequence length="109" mass="11933">MLNSSQFDKRSLRVRTVILSLTALSISACTSDQTVSDTDLPFFGGGYRAEGDQCRRIGENEFTNQFLDDAANLVGCPEDMENLGVFVTDTGADEVGRKDGYILFSVPVR</sequence>
<dbReference type="EMBL" id="FWFX01000019">
    <property type="protein sequence ID" value="SLN72065.1"/>
    <property type="molecule type" value="Genomic_DNA"/>
</dbReference>
<organism evidence="1 2">
    <name type="scientific">Roseovarius albus</name>
    <dbReference type="NCBI Taxonomy" id="1247867"/>
    <lineage>
        <taxon>Bacteria</taxon>
        <taxon>Pseudomonadati</taxon>
        <taxon>Pseudomonadota</taxon>
        <taxon>Alphaproteobacteria</taxon>
        <taxon>Rhodobacterales</taxon>
        <taxon>Roseobacteraceae</taxon>
        <taxon>Roseovarius</taxon>
    </lineage>
</organism>
<protein>
    <submittedName>
        <fullName evidence="1">Uncharacterized protein</fullName>
    </submittedName>
</protein>
<dbReference type="AlphaFoldDB" id="A0A1X7A7J7"/>
<evidence type="ECO:0000313" key="1">
    <source>
        <dbReference type="EMBL" id="SLN72065.1"/>
    </source>
</evidence>
<gene>
    <name evidence="1" type="ORF">ROA7450_03978</name>
</gene>